<keyword evidence="5 6" id="KW-0472">Membrane</keyword>
<evidence type="ECO:0000256" key="4">
    <source>
        <dbReference type="ARBA" id="ARBA00022989"/>
    </source>
</evidence>
<dbReference type="InterPro" id="IPR003834">
    <property type="entry name" value="Cyt_c_assmbl_TM_dom"/>
</dbReference>
<dbReference type="EMBL" id="CP034235">
    <property type="protein sequence ID" value="QGQ96607.1"/>
    <property type="molecule type" value="Genomic_DNA"/>
</dbReference>
<evidence type="ECO:0000256" key="3">
    <source>
        <dbReference type="ARBA" id="ARBA00022692"/>
    </source>
</evidence>
<keyword evidence="4 6" id="KW-1133">Transmembrane helix</keyword>
<comment type="similarity">
    <text evidence="2">Belongs to the DsbD family.</text>
</comment>
<evidence type="ECO:0000313" key="9">
    <source>
        <dbReference type="Proteomes" id="UP000426246"/>
    </source>
</evidence>
<sequence>MNNIDLTVWLALGAGFLSFISPCCLPLYPSYLSYITGVSAKDLREGKGIFERRAFTHTFFFVLGFSIIFFAMGLSASWIGSLFVGANRDLIRQLGGIFVILMGLVLLGVFKPSLLMKEKRFQFNNKPVGYLGSFLIGMTFSAGWMPCVGPILSSILALGVTKPDQAILYITAYTLGFAIPFFIMAFFIGKVKWILKYSNSMMKIGGGLMLITGVLLYFDQMTRITIWFIRLYGGFTGF</sequence>
<reference evidence="9" key="1">
    <citation type="submission" date="2018-11" db="EMBL/GenBank/DDBJ databases">
        <title>Complete genome sequence of Paenibacillus sp. ML311-T8.</title>
        <authorList>
            <person name="Nam Y.-D."/>
            <person name="Kang J."/>
            <person name="Chung W.-H."/>
            <person name="Park Y.S."/>
        </authorList>
    </citation>
    <scope>NUCLEOTIDE SEQUENCE [LARGE SCALE GENOMIC DNA]</scope>
    <source>
        <strain evidence="9">ML311-T8</strain>
    </source>
</reference>
<feature type="transmembrane region" description="Helical" evidence="6">
    <location>
        <begin position="59"/>
        <end position="84"/>
    </location>
</feature>
<evidence type="ECO:0000256" key="2">
    <source>
        <dbReference type="ARBA" id="ARBA00006143"/>
    </source>
</evidence>
<feature type="transmembrane region" description="Helical" evidence="6">
    <location>
        <begin position="6"/>
        <end position="28"/>
    </location>
</feature>
<accession>A0A6B8RL79</accession>
<feature type="domain" description="Cytochrome C biogenesis protein transmembrane" evidence="7">
    <location>
        <begin position="7"/>
        <end position="191"/>
    </location>
</feature>
<dbReference type="KEGG" id="ppsc:EHS13_17855"/>
<dbReference type="GO" id="GO:0017004">
    <property type="term" value="P:cytochrome complex assembly"/>
    <property type="evidence" value="ECO:0007669"/>
    <property type="project" value="InterPro"/>
</dbReference>
<proteinExistence type="inferred from homology"/>
<evidence type="ECO:0000259" key="7">
    <source>
        <dbReference type="Pfam" id="PF02683"/>
    </source>
</evidence>
<name>A0A6B8RL79_9BACL</name>
<dbReference type="GO" id="GO:0016020">
    <property type="term" value="C:membrane"/>
    <property type="evidence" value="ECO:0007669"/>
    <property type="project" value="UniProtKB-SubCell"/>
</dbReference>
<keyword evidence="9" id="KW-1185">Reference proteome</keyword>
<dbReference type="Pfam" id="PF02683">
    <property type="entry name" value="DsbD_TM"/>
    <property type="match status" value="1"/>
</dbReference>
<dbReference type="RefSeq" id="WP_155701679.1">
    <property type="nucleotide sequence ID" value="NZ_CP034235.1"/>
</dbReference>
<dbReference type="Proteomes" id="UP000426246">
    <property type="component" value="Chromosome"/>
</dbReference>
<comment type="subcellular location">
    <subcellularLocation>
        <location evidence="1">Membrane</location>
        <topology evidence="1">Multi-pass membrane protein</topology>
    </subcellularLocation>
</comment>
<evidence type="ECO:0000256" key="5">
    <source>
        <dbReference type="ARBA" id="ARBA00023136"/>
    </source>
</evidence>
<dbReference type="InterPro" id="IPR051790">
    <property type="entry name" value="Cytochrome_c-biogenesis_DsbD"/>
</dbReference>
<evidence type="ECO:0000256" key="1">
    <source>
        <dbReference type="ARBA" id="ARBA00004141"/>
    </source>
</evidence>
<feature type="transmembrane region" description="Helical" evidence="6">
    <location>
        <begin position="200"/>
        <end position="218"/>
    </location>
</feature>
<evidence type="ECO:0000256" key="6">
    <source>
        <dbReference type="SAM" id="Phobius"/>
    </source>
</evidence>
<dbReference type="PANTHER" id="PTHR31272">
    <property type="entry name" value="CYTOCHROME C-TYPE BIOGENESIS PROTEIN HI_1454-RELATED"/>
    <property type="match status" value="1"/>
</dbReference>
<dbReference type="OrthoDB" id="9803065at2"/>
<evidence type="ECO:0000313" key="8">
    <source>
        <dbReference type="EMBL" id="QGQ96607.1"/>
    </source>
</evidence>
<feature type="transmembrane region" description="Helical" evidence="6">
    <location>
        <begin position="90"/>
        <end position="110"/>
    </location>
</feature>
<dbReference type="AlphaFoldDB" id="A0A6B8RL79"/>
<feature type="transmembrane region" description="Helical" evidence="6">
    <location>
        <begin position="131"/>
        <end position="160"/>
    </location>
</feature>
<feature type="transmembrane region" description="Helical" evidence="6">
    <location>
        <begin position="166"/>
        <end position="188"/>
    </location>
</feature>
<protein>
    <submittedName>
        <fullName evidence="8">Cytochrome c biogenesis protein CcdA</fullName>
    </submittedName>
</protein>
<gene>
    <name evidence="8" type="ORF">EHS13_17855</name>
</gene>
<keyword evidence="3 6" id="KW-0812">Transmembrane</keyword>
<dbReference type="PANTHER" id="PTHR31272:SF4">
    <property type="entry name" value="CYTOCHROME C-TYPE BIOGENESIS PROTEIN HI_1454-RELATED"/>
    <property type="match status" value="1"/>
</dbReference>
<organism evidence="8 9">
    <name type="scientific">Paenibacillus psychroresistens</name>
    <dbReference type="NCBI Taxonomy" id="1778678"/>
    <lineage>
        <taxon>Bacteria</taxon>
        <taxon>Bacillati</taxon>
        <taxon>Bacillota</taxon>
        <taxon>Bacilli</taxon>
        <taxon>Bacillales</taxon>
        <taxon>Paenibacillaceae</taxon>
        <taxon>Paenibacillus</taxon>
    </lineage>
</organism>